<keyword evidence="1 4" id="KW-0808">Transferase</keyword>
<reference evidence="4 5" key="1">
    <citation type="journal article" date="2015" name="Nature">
        <title>rRNA introns, odd ribosomes, and small enigmatic genomes across a large radiation of phyla.</title>
        <authorList>
            <person name="Brown C.T."/>
            <person name="Hug L.A."/>
            <person name="Thomas B.C."/>
            <person name="Sharon I."/>
            <person name="Castelle C.J."/>
            <person name="Singh A."/>
            <person name="Wilkins M.J."/>
            <person name="Williams K.H."/>
            <person name="Banfield J.F."/>
        </authorList>
    </citation>
    <scope>NUCLEOTIDE SEQUENCE [LARGE SCALE GENOMIC DNA]</scope>
</reference>
<feature type="domain" description="Glycosyl transferase family 1" evidence="2">
    <location>
        <begin position="155"/>
        <end position="323"/>
    </location>
</feature>
<evidence type="ECO:0000259" key="2">
    <source>
        <dbReference type="Pfam" id="PF00534"/>
    </source>
</evidence>
<name>A0A0G1GWX7_9BACT</name>
<evidence type="ECO:0000313" key="4">
    <source>
        <dbReference type="EMBL" id="KKT39135.1"/>
    </source>
</evidence>
<dbReference type="SUPFAM" id="SSF53756">
    <property type="entry name" value="UDP-Glycosyltransferase/glycogen phosphorylase"/>
    <property type="match status" value="1"/>
</dbReference>
<sequence>MRIAIDTSPFYGGHTNRGIGGYTKNLVKALETYESRHTYYLFHHREQIPRQTDIIHYPYFDPFFLTLPICSPKPTVVTVHDLIPIVYPAHFPKGLRGSIKWEIQKYSLKRKQRIITDSECSKRDIEKCIGVGKDDIDVIYLAPSLQKNILSKKFELIKKQYGIKNTYVLYVGDVNWNKNIPGLLKAFSSCIKDYPSFIQLVLVGKAFLDQSLIQTREIMAMISELGIAKQVIKTGYVDDEILVSLYIHAQALIQPSLYEGFGLPVLEAMSLGCPVVCSSSSSLSEIAGPSIMVDPNDYHSIADGMKRILLFTMDERNTLIQRGHTWMHTFSWQRTAKATLRSYEKVLGN</sequence>
<dbReference type="Pfam" id="PF13439">
    <property type="entry name" value="Glyco_transf_4"/>
    <property type="match status" value="1"/>
</dbReference>
<gene>
    <name evidence="4" type="ORF">UW22_C0001G0046</name>
</gene>
<accession>A0A0G1GWX7</accession>
<evidence type="ECO:0000256" key="1">
    <source>
        <dbReference type="ARBA" id="ARBA00022679"/>
    </source>
</evidence>
<dbReference type="Proteomes" id="UP000034617">
    <property type="component" value="Unassembled WGS sequence"/>
</dbReference>
<dbReference type="Gene3D" id="3.40.50.2000">
    <property type="entry name" value="Glycogen Phosphorylase B"/>
    <property type="match status" value="2"/>
</dbReference>
<dbReference type="AlphaFoldDB" id="A0A0G1GWX7"/>
<evidence type="ECO:0000259" key="3">
    <source>
        <dbReference type="Pfam" id="PF13439"/>
    </source>
</evidence>
<dbReference type="PANTHER" id="PTHR46401:SF2">
    <property type="entry name" value="GLYCOSYLTRANSFERASE WBBK-RELATED"/>
    <property type="match status" value="1"/>
</dbReference>
<dbReference type="EMBL" id="LCHM01000001">
    <property type="protein sequence ID" value="KKT39135.1"/>
    <property type="molecule type" value="Genomic_DNA"/>
</dbReference>
<comment type="caution">
    <text evidence="4">The sequence shown here is derived from an EMBL/GenBank/DDBJ whole genome shotgun (WGS) entry which is preliminary data.</text>
</comment>
<dbReference type="PANTHER" id="PTHR46401">
    <property type="entry name" value="GLYCOSYLTRANSFERASE WBBK-RELATED"/>
    <property type="match status" value="1"/>
</dbReference>
<dbReference type="GO" id="GO:0016757">
    <property type="term" value="F:glycosyltransferase activity"/>
    <property type="evidence" value="ECO:0007669"/>
    <property type="project" value="InterPro"/>
</dbReference>
<feature type="domain" description="Glycosyltransferase subfamily 4-like N-terminal" evidence="3">
    <location>
        <begin position="45"/>
        <end position="140"/>
    </location>
</feature>
<dbReference type="CDD" id="cd03809">
    <property type="entry name" value="GT4_MtfB-like"/>
    <property type="match status" value="1"/>
</dbReference>
<dbReference type="Pfam" id="PF00534">
    <property type="entry name" value="Glycos_transf_1"/>
    <property type="match status" value="1"/>
</dbReference>
<organism evidence="4 5">
    <name type="scientific">Candidatus Gottesmanbacteria bacterium GW2011_GWB1_44_11c</name>
    <dbReference type="NCBI Taxonomy" id="1618447"/>
    <lineage>
        <taxon>Bacteria</taxon>
        <taxon>Candidatus Gottesmaniibacteriota</taxon>
    </lineage>
</organism>
<evidence type="ECO:0000313" key="5">
    <source>
        <dbReference type="Proteomes" id="UP000034617"/>
    </source>
</evidence>
<proteinExistence type="predicted"/>
<dbReference type="InterPro" id="IPR028098">
    <property type="entry name" value="Glyco_trans_4-like_N"/>
</dbReference>
<protein>
    <submittedName>
        <fullName evidence="4">Glycosyl transferase group 1</fullName>
    </submittedName>
</protein>
<dbReference type="InterPro" id="IPR001296">
    <property type="entry name" value="Glyco_trans_1"/>
</dbReference>
<dbReference type="GO" id="GO:0009103">
    <property type="term" value="P:lipopolysaccharide biosynthetic process"/>
    <property type="evidence" value="ECO:0007669"/>
    <property type="project" value="TreeGrafter"/>
</dbReference>